<keyword evidence="1 4" id="KW-0489">Methyltransferase</keyword>
<dbReference type="CDD" id="cd02440">
    <property type="entry name" value="AdoMet_MTases"/>
    <property type="match status" value="1"/>
</dbReference>
<dbReference type="PROSITE" id="PS01230">
    <property type="entry name" value="TRMA_1"/>
    <property type="match status" value="1"/>
</dbReference>
<evidence type="ECO:0000313" key="6">
    <source>
        <dbReference type="EMBL" id="AKI79174.1"/>
    </source>
</evidence>
<dbReference type="EMBL" id="KM982401">
    <property type="protein sequence ID" value="AKI79174.1"/>
    <property type="molecule type" value="Genomic_DNA"/>
</dbReference>
<feature type="active site" evidence="5">
    <location>
        <position position="342"/>
    </location>
</feature>
<dbReference type="Gene3D" id="3.40.50.150">
    <property type="entry name" value="Vaccinia Virus protein VP39"/>
    <property type="match status" value="1"/>
</dbReference>
<evidence type="ECO:0000313" key="7">
    <source>
        <dbReference type="Proteomes" id="UP000241474"/>
    </source>
</evidence>
<evidence type="ECO:0000256" key="5">
    <source>
        <dbReference type="PROSITE-ProRule" id="PRU10015"/>
    </source>
</evidence>
<organism evidence="6 7">
    <name type="scientific">Acanthamoeba polyphaga mimivirus</name>
    <name type="common">APMV</name>
    <dbReference type="NCBI Taxonomy" id="212035"/>
    <lineage>
        <taxon>Viruses</taxon>
        <taxon>Varidnaviria</taxon>
        <taxon>Bamfordvirae</taxon>
        <taxon>Nucleocytoviricota</taxon>
        <taxon>Megaviricetes</taxon>
        <taxon>Imitervirales</taxon>
        <taxon>Mimiviridae</taxon>
        <taxon>Megamimivirinae</taxon>
        <taxon>Mimivirus</taxon>
        <taxon>Mimivirus bradfordmassiliense</taxon>
    </lineage>
</organism>
<evidence type="ECO:0000256" key="1">
    <source>
        <dbReference type="ARBA" id="ARBA00022603"/>
    </source>
</evidence>
<name>A0A0G2Y3V6_MIMIV</name>
<keyword evidence="3 4" id="KW-0949">S-adenosyl-L-methionine</keyword>
<dbReference type="InterPro" id="IPR030390">
    <property type="entry name" value="MeTrfase_TrmA_AS"/>
</dbReference>
<comment type="caution">
    <text evidence="4">Lacks conserved residue(s) required for the propagation of feature annotation.</text>
</comment>
<keyword evidence="2 4" id="KW-0808">Transferase</keyword>
<reference evidence="6 7" key="1">
    <citation type="submission" date="2014-10" db="EMBL/GenBank/DDBJ databases">
        <title>Pan-genome analysis of Brazilian lineage A amoebal mimiviruses.</title>
        <authorList>
            <person name="Assis F.L."/>
            <person name="Abrahao J.S."/>
            <person name="Kroon E.G."/>
            <person name="Dornas F.P."/>
            <person name="Andrade K.R."/>
            <person name="Borato P.V.M."/>
            <person name="Pilotto M.R."/>
            <person name="Benamar S."/>
            <person name="LaScola B."/>
            <person name="Colson P."/>
        </authorList>
    </citation>
    <scope>NUCLEOTIDE SEQUENCE [LARGE SCALE GENOMIC DNA]</scope>
    <source>
        <strain evidence="6 7">Oyster</strain>
    </source>
</reference>
<feature type="binding site" evidence="4">
    <location>
        <position position="314"/>
    </location>
    <ligand>
        <name>S-adenosyl-L-methionine</name>
        <dbReference type="ChEBI" id="CHEBI:59789"/>
    </ligand>
</feature>
<proteinExistence type="inferred from homology"/>
<dbReference type="Gene3D" id="2.40.50.1070">
    <property type="match status" value="1"/>
</dbReference>
<dbReference type="GO" id="GO:0006396">
    <property type="term" value="P:RNA processing"/>
    <property type="evidence" value="ECO:0007669"/>
    <property type="project" value="InterPro"/>
</dbReference>
<feature type="active site" description="Nucleophile" evidence="4">
    <location>
        <position position="342"/>
    </location>
</feature>
<dbReference type="InterPro" id="IPR045850">
    <property type="entry name" value="TRM2_met"/>
</dbReference>
<sequence>MESINDVSEICLQLVNLSYSDQLDFKLNLIKQYIPNLLTNQVIASPLVDNYRNKLRFDIGLSNYDLITIGYSLPKKKNTHRYVYSSISMKHLHPKMIQIVSKIELFLRTHKQSWYSIKHGETLLPSMTIRTSFHTEDVMIIFKFKGPQNETVINYFSSDIFYEIIESIEINIVIEFTDCRKIVKGHNYIHEKLDDYIFKITDESFFQVNTLATEVLYNKVLELTMKYIKPTGQDILFDLCCGTGTIGIYLSKIFTKVFGIDIKQSSIIDANHNKLLNNIPNIEFICNPIENVLEKLISECLEKNPDSTFFAVVDPPRTGMHGGVQNTINNCPNLEYLIYVSCNVVTFKRDMEILGKQFEAIETICLDLFPHTPHCELIVVLKKIDLSIY</sequence>
<dbReference type="PANTHER" id="PTHR45904:SF2">
    <property type="entry name" value="TRNA (URACIL-5-)-METHYLTRANSFERASE HOMOLOG A"/>
    <property type="match status" value="1"/>
</dbReference>
<dbReference type="GO" id="GO:0032259">
    <property type="term" value="P:methylation"/>
    <property type="evidence" value="ECO:0007669"/>
    <property type="project" value="UniProtKB-KW"/>
</dbReference>
<dbReference type="PANTHER" id="PTHR45904">
    <property type="entry name" value="TRNA (URACIL-5-)-METHYLTRANSFERASE"/>
    <property type="match status" value="1"/>
</dbReference>
<organismHost>
    <name type="scientific">Acanthamoeba polyphaga</name>
    <name type="common">Amoeba</name>
    <dbReference type="NCBI Taxonomy" id="5757"/>
</organismHost>
<dbReference type="InterPro" id="IPR010280">
    <property type="entry name" value="U5_MeTrfase_fam"/>
</dbReference>
<dbReference type="GO" id="GO:0003723">
    <property type="term" value="F:RNA binding"/>
    <property type="evidence" value="ECO:0007669"/>
    <property type="project" value="TreeGrafter"/>
</dbReference>
<dbReference type="SUPFAM" id="SSF53335">
    <property type="entry name" value="S-adenosyl-L-methionine-dependent methyltransferases"/>
    <property type="match status" value="1"/>
</dbReference>
<accession>A0A0G2Y3V6</accession>
<evidence type="ECO:0000256" key="2">
    <source>
        <dbReference type="ARBA" id="ARBA00022679"/>
    </source>
</evidence>
<protein>
    <submittedName>
        <fullName evidence="6">FtsJ-like methyltransferase family protein</fullName>
    </submittedName>
</protein>
<evidence type="ECO:0000256" key="4">
    <source>
        <dbReference type="PROSITE-ProRule" id="PRU01024"/>
    </source>
</evidence>
<dbReference type="GO" id="GO:0008173">
    <property type="term" value="F:RNA methyltransferase activity"/>
    <property type="evidence" value="ECO:0007669"/>
    <property type="project" value="InterPro"/>
</dbReference>
<dbReference type="InterPro" id="IPR029063">
    <property type="entry name" value="SAM-dependent_MTases_sf"/>
</dbReference>
<dbReference type="Pfam" id="PF05958">
    <property type="entry name" value="tRNA_U5-meth_tr"/>
    <property type="match status" value="1"/>
</dbReference>
<dbReference type="PROSITE" id="PS51687">
    <property type="entry name" value="SAM_MT_RNA_M5U"/>
    <property type="match status" value="1"/>
</dbReference>
<evidence type="ECO:0000256" key="3">
    <source>
        <dbReference type="ARBA" id="ARBA00022691"/>
    </source>
</evidence>
<comment type="similarity">
    <text evidence="4">Belongs to the class I-like SAM-binding methyltransferase superfamily. RNA M5U methyltransferase family.</text>
</comment>
<dbReference type="Proteomes" id="UP000241474">
    <property type="component" value="Segment"/>
</dbReference>
<feature type="binding site" evidence="4">
    <location>
        <position position="207"/>
    </location>
    <ligand>
        <name>S-adenosyl-L-methionine</name>
        <dbReference type="ChEBI" id="CHEBI:59789"/>
    </ligand>
</feature>
<feature type="binding site" evidence="4">
    <location>
        <position position="261"/>
    </location>
    <ligand>
        <name>S-adenosyl-L-methionine</name>
        <dbReference type="ChEBI" id="CHEBI:59789"/>
    </ligand>
</feature>